<comment type="caution">
    <text evidence="5">The sequence shown here is derived from an EMBL/GenBank/DDBJ whole genome shotgun (WGS) entry which is preliminary data.</text>
</comment>
<keyword evidence="3 5" id="KW-0067">ATP-binding</keyword>
<dbReference type="InterPro" id="IPR017871">
    <property type="entry name" value="ABC_transporter-like_CS"/>
</dbReference>
<dbReference type="RefSeq" id="WP_379978246.1">
    <property type="nucleotide sequence ID" value="NZ_JBHSFV010000004.1"/>
</dbReference>
<dbReference type="PANTHER" id="PTHR42781">
    <property type="entry name" value="SPERMIDINE/PUTRESCINE IMPORT ATP-BINDING PROTEIN POTA"/>
    <property type="match status" value="1"/>
</dbReference>
<feature type="domain" description="ABC transporter" evidence="4">
    <location>
        <begin position="2"/>
        <end position="234"/>
    </location>
</feature>
<dbReference type="PROSITE" id="PS50893">
    <property type="entry name" value="ABC_TRANSPORTER_2"/>
    <property type="match status" value="1"/>
</dbReference>
<accession>A0ABV9HV27</accession>
<dbReference type="GO" id="GO:0005524">
    <property type="term" value="F:ATP binding"/>
    <property type="evidence" value="ECO:0007669"/>
    <property type="project" value="UniProtKB-KW"/>
</dbReference>
<evidence type="ECO:0000313" key="6">
    <source>
        <dbReference type="Proteomes" id="UP001596043"/>
    </source>
</evidence>
<dbReference type="PROSITE" id="PS00211">
    <property type="entry name" value="ABC_TRANSPORTER_1"/>
    <property type="match status" value="1"/>
</dbReference>
<gene>
    <name evidence="5" type="ORF">ACFO3O_08895</name>
</gene>
<keyword evidence="2" id="KW-0547">Nucleotide-binding</keyword>
<dbReference type="InterPro" id="IPR003593">
    <property type="entry name" value="AAA+_ATPase"/>
</dbReference>
<dbReference type="PANTHER" id="PTHR42781:SF4">
    <property type="entry name" value="SPERMIDINE_PUTRESCINE IMPORT ATP-BINDING PROTEIN POTA"/>
    <property type="match status" value="1"/>
</dbReference>
<dbReference type="SMART" id="SM00382">
    <property type="entry name" value="AAA"/>
    <property type="match status" value="1"/>
</dbReference>
<dbReference type="Proteomes" id="UP001596043">
    <property type="component" value="Unassembled WGS sequence"/>
</dbReference>
<keyword evidence="6" id="KW-1185">Reference proteome</keyword>
<proteinExistence type="predicted"/>
<evidence type="ECO:0000256" key="3">
    <source>
        <dbReference type="ARBA" id="ARBA00022840"/>
    </source>
</evidence>
<evidence type="ECO:0000256" key="1">
    <source>
        <dbReference type="ARBA" id="ARBA00022448"/>
    </source>
</evidence>
<dbReference type="InterPro" id="IPR027417">
    <property type="entry name" value="P-loop_NTPase"/>
</dbReference>
<reference evidence="6" key="1">
    <citation type="journal article" date="2019" name="Int. J. Syst. Evol. Microbiol.">
        <title>The Global Catalogue of Microorganisms (GCM) 10K type strain sequencing project: providing services to taxonomists for standard genome sequencing and annotation.</title>
        <authorList>
            <consortium name="The Broad Institute Genomics Platform"/>
            <consortium name="The Broad Institute Genome Sequencing Center for Infectious Disease"/>
            <person name="Wu L."/>
            <person name="Ma J."/>
        </authorList>
    </citation>
    <scope>NUCLEOTIDE SEQUENCE [LARGE SCALE GENOMIC DNA]</scope>
    <source>
        <strain evidence="6">YJ-61-S</strain>
    </source>
</reference>
<dbReference type="EMBL" id="JBHSFV010000004">
    <property type="protein sequence ID" value="MFC4634022.1"/>
    <property type="molecule type" value="Genomic_DNA"/>
</dbReference>
<evidence type="ECO:0000259" key="4">
    <source>
        <dbReference type="PROSITE" id="PS50893"/>
    </source>
</evidence>
<evidence type="ECO:0000256" key="2">
    <source>
        <dbReference type="ARBA" id="ARBA00022741"/>
    </source>
</evidence>
<protein>
    <submittedName>
        <fullName evidence="5">ABC transporter ATP-binding protein</fullName>
    </submittedName>
</protein>
<name>A0ABV9HV27_9FLAO</name>
<dbReference type="SUPFAM" id="SSF52540">
    <property type="entry name" value="P-loop containing nucleoside triphosphate hydrolases"/>
    <property type="match status" value="1"/>
</dbReference>
<dbReference type="InterPro" id="IPR003439">
    <property type="entry name" value="ABC_transporter-like_ATP-bd"/>
</dbReference>
<dbReference type="InterPro" id="IPR050093">
    <property type="entry name" value="ABC_SmlMolc_Importer"/>
</dbReference>
<organism evidence="5 6">
    <name type="scientific">Dokdonia ponticola</name>
    <dbReference type="NCBI Taxonomy" id="2041041"/>
    <lineage>
        <taxon>Bacteria</taxon>
        <taxon>Pseudomonadati</taxon>
        <taxon>Bacteroidota</taxon>
        <taxon>Flavobacteriia</taxon>
        <taxon>Flavobacteriales</taxon>
        <taxon>Flavobacteriaceae</taxon>
        <taxon>Dokdonia</taxon>
    </lineage>
</organism>
<dbReference type="Pfam" id="PF00005">
    <property type="entry name" value="ABC_tran"/>
    <property type="match status" value="1"/>
</dbReference>
<sequence length="327" mass="36999">MLTLSNVSYAISDRFALQDLNLEIDQGAHVAIIGESGCGKTTLLKLIYGLYDTDTGTIFWGNSQITGPKDHLIPGMPFIKYLSQDFDLMPFISVEENIKKFLSRLYPKESEQRTQELLEVVEMTAFAKAHVKTLSGGQKQRVALAQSLANEPEILLLDEPFSHIDNFRKNRLRRKLFSYLKKQAITCIVATHDTTDILSYMDQTIVIKEGKVIANDTTKNLYKNPKTHYIASLFGEVNELPAHWFDINIIDIEITQLVYPHQLAVADSGITVTVIQSYFKGSHYLIESVYKDVTIFFNAATSYAPSESLQLSLSHYLDEPIISDRHL</sequence>
<keyword evidence="1" id="KW-0813">Transport</keyword>
<dbReference type="Gene3D" id="3.40.50.300">
    <property type="entry name" value="P-loop containing nucleotide triphosphate hydrolases"/>
    <property type="match status" value="1"/>
</dbReference>
<evidence type="ECO:0000313" key="5">
    <source>
        <dbReference type="EMBL" id="MFC4634022.1"/>
    </source>
</evidence>